<sequence>MGESRTERARERMSAPVLAAALVSVPAVFLTTTGGATAVVGQVLNWLSLAVLVGESLLLLLLSGSVTSWARRYRAQLLVVGIAVPAVVFVVGPLQILRLFLAIGAFRVLRVGRIMRAARVVSRKFGLRAHHGRWVLAAASVLAVVFVAVVLADPDSRSRAVVLWVVDRIGVVPAVLALLGALAVLALAVTVVRRMWRPPAG</sequence>
<protein>
    <submittedName>
        <fullName evidence="2">Uncharacterized protein</fullName>
    </submittedName>
</protein>
<evidence type="ECO:0000313" key="3">
    <source>
        <dbReference type="Proteomes" id="UP000545493"/>
    </source>
</evidence>
<feature type="transmembrane region" description="Helical" evidence="1">
    <location>
        <begin position="134"/>
        <end position="152"/>
    </location>
</feature>
<name>A0A7X5UU02_9PSEU</name>
<dbReference type="AlphaFoldDB" id="A0A7X5UU02"/>
<organism evidence="2 3">
    <name type="scientific">Saccharomonospora amisosensis</name>
    <dbReference type="NCBI Taxonomy" id="1128677"/>
    <lineage>
        <taxon>Bacteria</taxon>
        <taxon>Bacillati</taxon>
        <taxon>Actinomycetota</taxon>
        <taxon>Actinomycetes</taxon>
        <taxon>Pseudonocardiales</taxon>
        <taxon>Pseudonocardiaceae</taxon>
        <taxon>Saccharomonospora</taxon>
    </lineage>
</organism>
<keyword evidence="3" id="KW-1185">Reference proteome</keyword>
<feature type="transmembrane region" description="Helical" evidence="1">
    <location>
        <begin position="43"/>
        <end position="61"/>
    </location>
</feature>
<keyword evidence="1" id="KW-0812">Transmembrane</keyword>
<evidence type="ECO:0000256" key="1">
    <source>
        <dbReference type="SAM" id="Phobius"/>
    </source>
</evidence>
<dbReference type="RefSeq" id="WP_167173628.1">
    <property type="nucleotide sequence ID" value="NZ_JAAOYM010000001.1"/>
</dbReference>
<gene>
    <name evidence="2" type="ORF">FHU38_004023</name>
</gene>
<feature type="transmembrane region" description="Helical" evidence="1">
    <location>
        <begin position="12"/>
        <end position="31"/>
    </location>
</feature>
<evidence type="ECO:0000313" key="2">
    <source>
        <dbReference type="EMBL" id="NIJ13679.1"/>
    </source>
</evidence>
<accession>A0A7X5UU02</accession>
<feature type="transmembrane region" description="Helical" evidence="1">
    <location>
        <begin position="172"/>
        <end position="192"/>
    </location>
</feature>
<dbReference type="EMBL" id="JAAOYM010000001">
    <property type="protein sequence ID" value="NIJ13679.1"/>
    <property type="molecule type" value="Genomic_DNA"/>
</dbReference>
<dbReference type="Proteomes" id="UP000545493">
    <property type="component" value="Unassembled WGS sequence"/>
</dbReference>
<keyword evidence="1" id="KW-1133">Transmembrane helix</keyword>
<feature type="transmembrane region" description="Helical" evidence="1">
    <location>
        <begin position="73"/>
        <end position="90"/>
    </location>
</feature>
<feature type="transmembrane region" description="Helical" evidence="1">
    <location>
        <begin position="96"/>
        <end position="113"/>
    </location>
</feature>
<reference evidence="2 3" key="1">
    <citation type="submission" date="2020-03" db="EMBL/GenBank/DDBJ databases">
        <title>Sequencing the genomes of 1000 actinobacteria strains.</title>
        <authorList>
            <person name="Klenk H.-P."/>
        </authorList>
    </citation>
    <scope>NUCLEOTIDE SEQUENCE [LARGE SCALE GENOMIC DNA]</scope>
    <source>
        <strain evidence="2 3">DSM 45685</strain>
    </source>
</reference>
<proteinExistence type="predicted"/>
<keyword evidence="1" id="KW-0472">Membrane</keyword>
<comment type="caution">
    <text evidence="2">The sequence shown here is derived from an EMBL/GenBank/DDBJ whole genome shotgun (WGS) entry which is preliminary data.</text>
</comment>